<reference evidence="6 7" key="1">
    <citation type="journal article" date="2018" name="Nat. Ecol. Evol.">
        <title>Shark genomes provide insights into elasmobranch evolution and the origin of vertebrates.</title>
        <authorList>
            <person name="Hara Y"/>
            <person name="Yamaguchi K"/>
            <person name="Onimaru K"/>
            <person name="Kadota M"/>
            <person name="Koyanagi M"/>
            <person name="Keeley SD"/>
            <person name="Tatsumi K"/>
            <person name="Tanaka K"/>
            <person name="Motone F"/>
            <person name="Kageyama Y"/>
            <person name="Nozu R"/>
            <person name="Adachi N"/>
            <person name="Nishimura O"/>
            <person name="Nakagawa R"/>
            <person name="Tanegashima C"/>
            <person name="Kiyatake I"/>
            <person name="Matsumoto R"/>
            <person name="Murakumo K"/>
            <person name="Nishida K"/>
            <person name="Terakita A"/>
            <person name="Kuratani S"/>
            <person name="Sato K"/>
            <person name="Hyodo S Kuraku.S."/>
        </authorList>
    </citation>
    <scope>NUCLEOTIDE SEQUENCE [LARGE SCALE GENOMIC DNA]</scope>
</reference>
<keyword evidence="3" id="KW-0141">cGMP biosynthesis</keyword>
<dbReference type="EMBL" id="BFAA01053602">
    <property type="protein sequence ID" value="GCB84200.1"/>
    <property type="molecule type" value="Genomic_DNA"/>
</dbReference>
<evidence type="ECO:0000313" key="6">
    <source>
        <dbReference type="EMBL" id="GCB84200.1"/>
    </source>
</evidence>
<dbReference type="GO" id="GO:0004383">
    <property type="term" value="F:guanylate cyclase activity"/>
    <property type="evidence" value="ECO:0007669"/>
    <property type="project" value="UniProtKB-EC"/>
</dbReference>
<protein>
    <recommendedName>
        <fullName evidence="1">guanylate cyclase</fullName>
        <ecNumber evidence="1">4.6.1.2</ecNumber>
    </recommendedName>
</protein>
<evidence type="ECO:0000256" key="1">
    <source>
        <dbReference type="ARBA" id="ARBA00012202"/>
    </source>
</evidence>
<keyword evidence="7" id="KW-1185">Reference proteome</keyword>
<dbReference type="GO" id="GO:0000166">
    <property type="term" value="F:nucleotide binding"/>
    <property type="evidence" value="ECO:0007669"/>
    <property type="project" value="UniProtKB-KW"/>
</dbReference>
<organism evidence="6 7">
    <name type="scientific">Scyliorhinus torazame</name>
    <name type="common">Cloudy catshark</name>
    <name type="synonym">Catulus torazame</name>
    <dbReference type="NCBI Taxonomy" id="75743"/>
    <lineage>
        <taxon>Eukaryota</taxon>
        <taxon>Metazoa</taxon>
        <taxon>Chordata</taxon>
        <taxon>Craniata</taxon>
        <taxon>Vertebrata</taxon>
        <taxon>Chondrichthyes</taxon>
        <taxon>Elasmobranchii</taxon>
        <taxon>Galeomorphii</taxon>
        <taxon>Galeoidea</taxon>
        <taxon>Carcharhiniformes</taxon>
        <taxon>Scyliorhinidae</taxon>
        <taxon>Scyliorhinus</taxon>
    </lineage>
</organism>
<name>A0A401QFQ6_SCYTO</name>
<dbReference type="EC" id="4.6.1.2" evidence="1"/>
<keyword evidence="2" id="KW-0547">Nucleotide-binding</keyword>
<accession>A0A401QFQ6</accession>
<dbReference type="STRING" id="75743.A0A401QFQ6"/>
<dbReference type="Gene3D" id="3.30.450.260">
    <property type="entry name" value="Haem NO binding associated domain"/>
    <property type="match status" value="1"/>
</dbReference>
<gene>
    <name evidence="6" type="ORF">scyTo_0024709</name>
</gene>
<dbReference type="InterPro" id="IPR042463">
    <property type="entry name" value="HNOB_dom_associated_sf"/>
</dbReference>
<dbReference type="GO" id="GO:0038060">
    <property type="term" value="P:nitric oxide-cGMP-mediated signaling"/>
    <property type="evidence" value="ECO:0007669"/>
    <property type="project" value="TreeGrafter"/>
</dbReference>
<dbReference type="InterPro" id="IPR011645">
    <property type="entry name" value="HNOB_dom_associated"/>
</dbReference>
<dbReference type="PANTHER" id="PTHR45655:SF10">
    <property type="entry name" value="SOLUBLE GUANYLATE CYCLASE 88E"/>
    <property type="match status" value="1"/>
</dbReference>
<dbReference type="PANTHER" id="PTHR45655">
    <property type="entry name" value="GUANYLATE CYCLASE SOLUBLE SUBUNIT BETA-2"/>
    <property type="match status" value="1"/>
</dbReference>
<dbReference type="Proteomes" id="UP000288216">
    <property type="component" value="Unassembled WGS sequence"/>
</dbReference>
<dbReference type="Pfam" id="PF07701">
    <property type="entry name" value="HNOBA"/>
    <property type="match status" value="1"/>
</dbReference>
<dbReference type="GO" id="GO:0008074">
    <property type="term" value="C:guanylate cyclase complex, soluble"/>
    <property type="evidence" value="ECO:0007669"/>
    <property type="project" value="TreeGrafter"/>
</dbReference>
<comment type="caution">
    <text evidence="6">The sequence shown here is derived from an EMBL/GenBank/DDBJ whole genome shotgun (WGS) entry which is preliminary data.</text>
</comment>
<evidence type="ECO:0000313" key="7">
    <source>
        <dbReference type="Proteomes" id="UP000288216"/>
    </source>
</evidence>
<sequence>MKYVPQWDSLLFLGTPIIETVEDMIKMGVYVNDLNLHDSSRELILAGTQQSAELQLALDQPVTQEEAPFSPSPARYTGTGGGPFSPSPAC</sequence>
<evidence type="ECO:0000256" key="2">
    <source>
        <dbReference type="ARBA" id="ARBA00022741"/>
    </source>
</evidence>
<dbReference type="GO" id="GO:0070482">
    <property type="term" value="P:response to oxygen levels"/>
    <property type="evidence" value="ECO:0007669"/>
    <property type="project" value="TreeGrafter"/>
</dbReference>
<dbReference type="OrthoDB" id="8841238at2759"/>
<dbReference type="AlphaFoldDB" id="A0A401QFQ6"/>
<feature type="region of interest" description="Disordered" evidence="4">
    <location>
        <begin position="60"/>
        <end position="90"/>
    </location>
</feature>
<evidence type="ECO:0000256" key="3">
    <source>
        <dbReference type="ARBA" id="ARBA00023293"/>
    </source>
</evidence>
<proteinExistence type="predicted"/>
<feature type="domain" description="Haem NO binding associated" evidence="5">
    <location>
        <begin position="1"/>
        <end position="60"/>
    </location>
</feature>
<evidence type="ECO:0000256" key="4">
    <source>
        <dbReference type="SAM" id="MobiDB-lite"/>
    </source>
</evidence>
<evidence type="ECO:0000259" key="5">
    <source>
        <dbReference type="Pfam" id="PF07701"/>
    </source>
</evidence>